<dbReference type="AlphaFoldDB" id="A0A3N4PHG3"/>
<proteinExistence type="predicted"/>
<accession>A0A3N4PHG3</accession>
<dbReference type="EMBL" id="RPDH01000003">
    <property type="protein sequence ID" value="RPE06019.1"/>
    <property type="molecule type" value="Genomic_DNA"/>
</dbReference>
<evidence type="ECO:0008006" key="3">
    <source>
        <dbReference type="Google" id="ProtNLM"/>
    </source>
</evidence>
<sequence length="304" mass="33492">MFVAVLAHTTLYAFDTGIYLKSITFPANYAVGDYVEFVGATPMDAGASGNYEISVSYTRGNLATAATHLVIVSHANPNVWREAGRISSSPYTWNANSHAFTIDCNSEYGNVRFRVRAVAVLGISAPIIVNVKIRSINYNYAWTEMNNTGNDQTVNKFMPMTTDWSLYVGNPYLANGAVLGLKVAENGFVGIGTANPQSKLAVAGEITAQKVKVTATGWPDYVFRPGYVLRSLDDLESFIMKHQHLPDVPSEKEVLSAGIDMADMNARLLRKVEELTLYIIRQEKEMKEMKALVGQLAEKMSDKK</sequence>
<evidence type="ECO:0000313" key="1">
    <source>
        <dbReference type="EMBL" id="RPE06019.1"/>
    </source>
</evidence>
<reference evidence="1 2" key="1">
    <citation type="submission" date="2018-11" db="EMBL/GenBank/DDBJ databases">
        <title>Chitinophaga lutea sp.nov., isolate from arsenic contaminated soil.</title>
        <authorList>
            <person name="Zong Y."/>
        </authorList>
    </citation>
    <scope>NUCLEOTIDE SEQUENCE [LARGE SCALE GENOMIC DNA]</scope>
    <source>
        <strain evidence="1 2">ZY74</strain>
    </source>
</reference>
<organism evidence="1 2">
    <name type="scientific">Chitinophaga lutea</name>
    <dbReference type="NCBI Taxonomy" id="2488634"/>
    <lineage>
        <taxon>Bacteria</taxon>
        <taxon>Pseudomonadati</taxon>
        <taxon>Bacteroidota</taxon>
        <taxon>Chitinophagia</taxon>
        <taxon>Chitinophagales</taxon>
        <taxon>Chitinophagaceae</taxon>
        <taxon>Chitinophaga</taxon>
    </lineage>
</organism>
<dbReference type="Proteomes" id="UP000278351">
    <property type="component" value="Unassembled WGS sequence"/>
</dbReference>
<gene>
    <name evidence="1" type="ORF">EGT74_27100</name>
</gene>
<evidence type="ECO:0000313" key="2">
    <source>
        <dbReference type="Proteomes" id="UP000278351"/>
    </source>
</evidence>
<name>A0A3N4PHG3_9BACT</name>
<protein>
    <recommendedName>
        <fullName evidence="3">Peptidase S74 domain-containing protein</fullName>
    </recommendedName>
</protein>
<comment type="caution">
    <text evidence="1">The sequence shown here is derived from an EMBL/GenBank/DDBJ whole genome shotgun (WGS) entry which is preliminary data.</text>
</comment>
<keyword evidence="2" id="KW-1185">Reference proteome</keyword>